<dbReference type="AlphaFoldDB" id="A0A080M392"/>
<sequence>MFNQQMSLLPKQKLANVRLRPSKALQPTYSSPLRCVKNTRLSFGVSVRRIPFSQEVRR</sequence>
<evidence type="ECO:0000313" key="2">
    <source>
        <dbReference type="Proteomes" id="UP000021315"/>
    </source>
</evidence>
<comment type="caution">
    <text evidence="1">The sequence shown here is derived from an EMBL/GenBank/DDBJ whole genome shotgun (WGS) entry which is preliminary data.</text>
</comment>
<dbReference type="EMBL" id="JDST02000126">
    <property type="protein sequence ID" value="KFB74825.1"/>
    <property type="molecule type" value="Genomic_DNA"/>
</dbReference>
<keyword evidence="2" id="KW-1185">Reference proteome</keyword>
<evidence type="ECO:0000313" key="1">
    <source>
        <dbReference type="EMBL" id="KFB74825.1"/>
    </source>
</evidence>
<organism evidence="1 2">
    <name type="scientific">Candidatus Accumulibacter cognatus</name>
    <dbReference type="NCBI Taxonomy" id="2954383"/>
    <lineage>
        <taxon>Bacteria</taxon>
        <taxon>Pseudomonadati</taxon>
        <taxon>Pseudomonadota</taxon>
        <taxon>Betaproteobacteria</taxon>
        <taxon>Candidatus Accumulibacter</taxon>
    </lineage>
</organism>
<name>A0A080M392_9PROT</name>
<protein>
    <submittedName>
        <fullName evidence="1">Uncharacterized protein</fullName>
    </submittedName>
</protein>
<dbReference type="Proteomes" id="UP000021315">
    <property type="component" value="Unassembled WGS sequence"/>
</dbReference>
<reference evidence="1" key="1">
    <citation type="submission" date="2014-02" db="EMBL/GenBank/DDBJ databases">
        <title>Expanding our view of genomic diversity in Candidatus Accumulibacter clades.</title>
        <authorList>
            <person name="Skennerton C.T."/>
            <person name="Barr J.J."/>
            <person name="Slater F.R."/>
            <person name="Bond P.L."/>
            <person name="Tyson G.W."/>
        </authorList>
    </citation>
    <scope>NUCLEOTIDE SEQUENCE [LARGE SCALE GENOMIC DNA]</scope>
</reference>
<accession>A0A080M392</accession>
<proteinExistence type="predicted"/>
<gene>
    <name evidence="1" type="ORF">AW06_004237</name>
</gene>